<name>Q7UY97_RHOBA</name>
<sequence length="112" mass="12971">MKEPASINRPEPARKNSKPIVSRPNAQSFIHDKRYRLVRKQPINQNQTACEKLRYLRFQNLWPHPDHGTITVISRVEMIMRTRNTRELVIDADPCLEANASEDCGLSTVTFL</sequence>
<keyword evidence="3" id="KW-1185">Reference proteome</keyword>
<dbReference type="AlphaFoldDB" id="Q7UY97"/>
<accession>Q7UY97</accession>
<dbReference type="EMBL" id="BX294134">
    <property type="protein sequence ID" value="CAD71747.1"/>
    <property type="molecule type" value="Genomic_DNA"/>
</dbReference>
<evidence type="ECO:0000256" key="1">
    <source>
        <dbReference type="SAM" id="MobiDB-lite"/>
    </source>
</evidence>
<dbReference type="Proteomes" id="UP000001025">
    <property type="component" value="Chromosome"/>
</dbReference>
<evidence type="ECO:0000313" key="2">
    <source>
        <dbReference type="EMBL" id="CAD71747.1"/>
    </source>
</evidence>
<feature type="region of interest" description="Disordered" evidence="1">
    <location>
        <begin position="1"/>
        <end position="25"/>
    </location>
</feature>
<protein>
    <submittedName>
        <fullName evidence="2">Uncharacterized protein</fullName>
    </submittedName>
</protein>
<reference evidence="2 3" key="1">
    <citation type="journal article" date="2003" name="Proc. Natl. Acad. Sci. U.S.A.">
        <title>Complete genome sequence of the marine planctomycete Pirellula sp. strain 1.</title>
        <authorList>
            <person name="Gloeckner F.O."/>
            <person name="Kube M."/>
            <person name="Bauer M."/>
            <person name="Teeling H."/>
            <person name="Lombardot T."/>
            <person name="Ludwig W."/>
            <person name="Gade D."/>
            <person name="Beck A."/>
            <person name="Borzym K."/>
            <person name="Heitmann K."/>
            <person name="Rabus R."/>
            <person name="Schlesner H."/>
            <person name="Amann R."/>
            <person name="Reinhardt R."/>
        </authorList>
    </citation>
    <scope>NUCLEOTIDE SEQUENCE [LARGE SCALE GENOMIC DNA]</scope>
    <source>
        <strain evidence="3">DSM 10527 / NCIMB 13988 / SH1</strain>
    </source>
</reference>
<gene>
    <name evidence="2" type="ordered locus">RB785</name>
</gene>
<dbReference type="KEGG" id="rba:RB785"/>
<dbReference type="InParanoid" id="Q7UY97"/>
<dbReference type="HOGENOM" id="CLU_2143856_0_0_0"/>
<proteinExistence type="predicted"/>
<evidence type="ECO:0000313" key="3">
    <source>
        <dbReference type="Proteomes" id="UP000001025"/>
    </source>
</evidence>
<organism evidence="2 3">
    <name type="scientific">Rhodopirellula baltica (strain DSM 10527 / NCIMB 13988 / SH1)</name>
    <dbReference type="NCBI Taxonomy" id="243090"/>
    <lineage>
        <taxon>Bacteria</taxon>
        <taxon>Pseudomonadati</taxon>
        <taxon>Planctomycetota</taxon>
        <taxon>Planctomycetia</taxon>
        <taxon>Pirellulales</taxon>
        <taxon>Pirellulaceae</taxon>
        <taxon>Rhodopirellula</taxon>
    </lineage>
</organism>
<dbReference type="EnsemblBacteria" id="CAD71747">
    <property type="protein sequence ID" value="CAD71747"/>
    <property type="gene ID" value="RB785"/>
</dbReference>
<dbReference type="STRING" id="243090.RB785"/>